<keyword evidence="2" id="KW-0274">FAD</keyword>
<dbReference type="GO" id="GO:0005737">
    <property type="term" value="C:cytoplasm"/>
    <property type="evidence" value="ECO:0007669"/>
    <property type="project" value="TreeGrafter"/>
</dbReference>
<comment type="caution">
    <text evidence="5">The sequence shown here is derived from an EMBL/GenBank/DDBJ whole genome shotgun (WGS) entry which is preliminary data.</text>
</comment>
<keyword evidence="4" id="KW-0812">Transmembrane</keyword>
<dbReference type="AlphaFoldDB" id="A0A8H2XC39"/>
<keyword evidence="4" id="KW-0472">Membrane</keyword>
<evidence type="ECO:0000313" key="5">
    <source>
        <dbReference type="EMBL" id="CAE6423096.1"/>
    </source>
</evidence>
<evidence type="ECO:0000256" key="1">
    <source>
        <dbReference type="ARBA" id="ARBA00022630"/>
    </source>
</evidence>
<dbReference type="Gene3D" id="3.50.50.100">
    <property type="match status" value="1"/>
</dbReference>
<accession>A0A8H2XC39</accession>
<evidence type="ECO:0000256" key="4">
    <source>
        <dbReference type="SAM" id="Phobius"/>
    </source>
</evidence>
<gene>
    <name evidence="5" type="ORF">RDB_LOCUS15061</name>
</gene>
<keyword evidence="1" id="KW-0285">Flavoprotein</keyword>
<proteinExistence type="predicted"/>
<dbReference type="EMBL" id="CAJMXA010000258">
    <property type="protein sequence ID" value="CAE6423096.1"/>
    <property type="molecule type" value="Genomic_DNA"/>
</dbReference>
<keyword evidence="4" id="KW-1133">Transmembrane helix</keyword>
<name>A0A8H2XC39_9AGAM</name>
<keyword evidence="3" id="KW-0560">Oxidoreductase</keyword>
<reference evidence="5" key="1">
    <citation type="submission" date="2021-01" db="EMBL/GenBank/DDBJ databases">
        <authorList>
            <person name="Kaushik A."/>
        </authorList>
    </citation>
    <scope>NUCLEOTIDE SEQUENCE</scope>
    <source>
        <strain evidence="5">AG6-10EEA</strain>
    </source>
</reference>
<evidence type="ECO:0000256" key="2">
    <source>
        <dbReference type="ARBA" id="ARBA00022827"/>
    </source>
</evidence>
<evidence type="ECO:0000313" key="6">
    <source>
        <dbReference type="Proteomes" id="UP000663853"/>
    </source>
</evidence>
<dbReference type="GO" id="GO:0050660">
    <property type="term" value="F:flavin adenine dinucleotide binding"/>
    <property type="evidence" value="ECO:0007669"/>
    <property type="project" value="TreeGrafter"/>
</dbReference>
<evidence type="ECO:0000256" key="3">
    <source>
        <dbReference type="ARBA" id="ARBA00023002"/>
    </source>
</evidence>
<dbReference type="PANTHER" id="PTHR43735:SF3">
    <property type="entry name" value="FERROPTOSIS SUPPRESSOR PROTEIN 1"/>
    <property type="match status" value="1"/>
</dbReference>
<dbReference type="PANTHER" id="PTHR43735">
    <property type="entry name" value="APOPTOSIS-INDUCING FACTOR 1"/>
    <property type="match status" value="1"/>
</dbReference>
<organism evidence="5 6">
    <name type="scientific">Rhizoctonia solani</name>
    <dbReference type="NCBI Taxonomy" id="456999"/>
    <lineage>
        <taxon>Eukaryota</taxon>
        <taxon>Fungi</taxon>
        <taxon>Dikarya</taxon>
        <taxon>Basidiomycota</taxon>
        <taxon>Agaricomycotina</taxon>
        <taxon>Agaricomycetes</taxon>
        <taxon>Cantharellales</taxon>
        <taxon>Ceratobasidiaceae</taxon>
        <taxon>Rhizoctonia</taxon>
    </lineage>
</organism>
<dbReference type="Proteomes" id="UP000663853">
    <property type="component" value="Unassembled WGS sequence"/>
</dbReference>
<protein>
    <submittedName>
        <fullName evidence="5">Uncharacterized protein</fullName>
    </submittedName>
</protein>
<dbReference type="GO" id="GO:0004174">
    <property type="term" value="F:electron-transferring-flavoprotein dehydrogenase activity"/>
    <property type="evidence" value="ECO:0007669"/>
    <property type="project" value="TreeGrafter"/>
</dbReference>
<sequence length="178" mass="18472">DAAQQIYATGGRPNTSVVSTLDSSVVTPKGTVQVTPELNVKLASGARNVWAIGDIIEWPEQKMVFKASTGHAPLVAGNIIASISGGKLKPYQGKPEAILVTLGPKGGRVNVPFLGGIVMGDWVSSKAKSADLFVSHTRKTLRYGPENTGSAVSTVLLGAALLAVPVAYALYFNGLLSV</sequence>
<feature type="non-terminal residue" evidence="5">
    <location>
        <position position="1"/>
    </location>
</feature>
<feature type="transmembrane region" description="Helical" evidence="4">
    <location>
        <begin position="148"/>
        <end position="171"/>
    </location>
</feature>